<name>W4QLM1_9BACI</name>
<dbReference type="InterPro" id="IPR037523">
    <property type="entry name" value="VOC_core"/>
</dbReference>
<dbReference type="STRING" id="1236971.JCM9152_4575"/>
<feature type="domain" description="VOC" evidence="1">
    <location>
        <begin position="11"/>
        <end position="131"/>
    </location>
</feature>
<dbReference type="InterPro" id="IPR029068">
    <property type="entry name" value="Glyas_Bleomycin-R_OHBP_Dase"/>
</dbReference>
<protein>
    <recommendedName>
        <fullName evidence="1">VOC domain-containing protein</fullName>
    </recommendedName>
</protein>
<dbReference type="AlphaFoldDB" id="W4QLM1"/>
<dbReference type="RefSeq" id="WP_035347684.1">
    <property type="nucleotide sequence ID" value="NZ_BAUU01000073.1"/>
</dbReference>
<dbReference type="Gene3D" id="3.10.180.10">
    <property type="entry name" value="2,3-Dihydroxybiphenyl 1,2-Dioxygenase, domain 1"/>
    <property type="match status" value="1"/>
</dbReference>
<reference evidence="2" key="1">
    <citation type="journal article" date="2014" name="Genome Announc.">
        <title>Draft Genome Sequences of Three Alkaliphilic Bacillus Strains, Bacillus wakoensis JCM 9140T, Bacillus akibai JCM 9157T, and Bacillus hemicellulosilyticus JCM 9152T.</title>
        <authorList>
            <person name="Yuki M."/>
            <person name="Oshima K."/>
            <person name="Suda W."/>
            <person name="Oshida Y."/>
            <person name="Kitamura K."/>
            <person name="Iida T."/>
            <person name="Hattori M."/>
            <person name="Ohkuma M."/>
        </authorList>
    </citation>
    <scope>NUCLEOTIDE SEQUENCE [LARGE SCALE GENOMIC DNA]</scope>
    <source>
        <strain evidence="2">JCM 9152</strain>
    </source>
</reference>
<comment type="caution">
    <text evidence="2">The sequence shown here is derived from an EMBL/GenBank/DDBJ whole genome shotgun (WGS) entry which is preliminary data.</text>
</comment>
<dbReference type="PROSITE" id="PS51819">
    <property type="entry name" value="VOC"/>
    <property type="match status" value="1"/>
</dbReference>
<evidence type="ECO:0000259" key="1">
    <source>
        <dbReference type="PROSITE" id="PS51819"/>
    </source>
</evidence>
<keyword evidence="3" id="KW-1185">Reference proteome</keyword>
<accession>W4QLM1</accession>
<dbReference type="EMBL" id="BAUU01000073">
    <property type="protein sequence ID" value="GAE32976.1"/>
    <property type="molecule type" value="Genomic_DNA"/>
</dbReference>
<evidence type="ECO:0000313" key="2">
    <source>
        <dbReference type="EMBL" id="GAE32976.1"/>
    </source>
</evidence>
<evidence type="ECO:0000313" key="3">
    <source>
        <dbReference type="Proteomes" id="UP000018895"/>
    </source>
</evidence>
<gene>
    <name evidence="2" type="ORF">JCM9152_4575</name>
</gene>
<dbReference type="Proteomes" id="UP000018895">
    <property type="component" value="Unassembled WGS sequence"/>
</dbReference>
<dbReference type="InterPro" id="IPR004360">
    <property type="entry name" value="Glyas_Fos-R_dOase_dom"/>
</dbReference>
<proteinExistence type="predicted"/>
<dbReference type="OrthoDB" id="291991at2"/>
<dbReference type="CDD" id="cd06587">
    <property type="entry name" value="VOC"/>
    <property type="match status" value="1"/>
</dbReference>
<sequence>MSDVKAKPFLKKVHCNYIPVSNVEKAVEWYERCLQLKRVSPEGGIMELGNGDWLFLIEAKQKVNANFLTDNWDGEGFEMFSLTFEVEDSQALYEQLLTEKVEVEPVTNQGKCGLQFTFIDLDGNKFNVWEDVQ</sequence>
<organism evidence="2 3">
    <name type="scientific">Halalkalibacter hemicellulosilyticusJCM 9152</name>
    <dbReference type="NCBI Taxonomy" id="1236971"/>
    <lineage>
        <taxon>Bacteria</taxon>
        <taxon>Bacillati</taxon>
        <taxon>Bacillota</taxon>
        <taxon>Bacilli</taxon>
        <taxon>Bacillales</taxon>
        <taxon>Bacillaceae</taxon>
        <taxon>Halalkalibacter</taxon>
    </lineage>
</organism>
<dbReference type="SUPFAM" id="SSF54593">
    <property type="entry name" value="Glyoxalase/Bleomycin resistance protein/Dihydroxybiphenyl dioxygenase"/>
    <property type="match status" value="1"/>
</dbReference>
<dbReference type="Pfam" id="PF00903">
    <property type="entry name" value="Glyoxalase"/>
    <property type="match status" value="1"/>
</dbReference>